<dbReference type="CDD" id="cd00371">
    <property type="entry name" value="HMA"/>
    <property type="match status" value="1"/>
</dbReference>
<gene>
    <name evidence="3" type="ordered locus">Mflv_2847</name>
</gene>
<dbReference type="HOGENOM" id="CLU_134973_13_0_11"/>
<dbReference type="SUPFAM" id="SSF55008">
    <property type="entry name" value="HMA, heavy metal-associated domain"/>
    <property type="match status" value="1"/>
</dbReference>
<organism evidence="3">
    <name type="scientific">Mycolicibacterium gilvum (strain PYR-GCK)</name>
    <name type="common">Mycobacterium gilvum (strain PYR-GCK)</name>
    <dbReference type="NCBI Taxonomy" id="350054"/>
    <lineage>
        <taxon>Bacteria</taxon>
        <taxon>Bacillati</taxon>
        <taxon>Actinomycetota</taxon>
        <taxon>Actinomycetes</taxon>
        <taxon>Mycobacteriales</taxon>
        <taxon>Mycobacteriaceae</taxon>
        <taxon>Mycolicibacterium</taxon>
    </lineage>
</organism>
<dbReference type="Gene3D" id="3.30.70.100">
    <property type="match status" value="1"/>
</dbReference>
<dbReference type="KEGG" id="mgi:Mflv_2847"/>
<reference evidence="3" key="1">
    <citation type="submission" date="2007-04" db="EMBL/GenBank/DDBJ databases">
        <authorList>
            <consortium name="US DOE Joint Genome Institute"/>
            <person name="Copeland A."/>
            <person name="Lucas S."/>
            <person name="Lapidus A."/>
            <person name="Barry K."/>
            <person name="Detter J.C."/>
            <person name="Glavina del Rio T."/>
            <person name="Hammon N."/>
            <person name="Israni S."/>
            <person name="Dalin E."/>
            <person name="Tice H."/>
            <person name="Pitluck S."/>
            <person name="Chain P."/>
            <person name="Malfatti S."/>
            <person name="Shin M."/>
            <person name="Vergez L."/>
            <person name="Schmutz J."/>
            <person name="Larimer F."/>
            <person name="Land M."/>
            <person name="Hauser L."/>
            <person name="Kyrpides N."/>
            <person name="Mikhailova N."/>
            <person name="Miller C."/>
            <person name="Richardson P."/>
        </authorList>
    </citation>
    <scope>NUCLEOTIDE SEQUENCE</scope>
    <source>
        <strain evidence="3">PYR-GCK</strain>
    </source>
</reference>
<evidence type="ECO:0000259" key="2">
    <source>
        <dbReference type="PROSITE" id="PS50846"/>
    </source>
</evidence>
<evidence type="ECO:0000313" key="3">
    <source>
        <dbReference type="EMBL" id="ABP45324.1"/>
    </source>
</evidence>
<reference evidence="3" key="2">
    <citation type="journal article" date="2013" name="PLoS ONE">
        <title>A Gene Expression Study of the Activities of Aromatic Ring-Cleavage Dioxygenases in Mycobacterium gilvum PYR-GCK to Changes in Salinity and pH during Pyrene Degradation.</title>
        <authorList>
            <person name="Badejo A.C."/>
            <person name="Badejo A.O."/>
            <person name="Shin K.H."/>
            <person name="Chai Y.G."/>
        </authorList>
    </citation>
    <scope>NUCLEOTIDE SEQUENCE [LARGE SCALE GENOMIC DNA]</scope>
    <source>
        <strain evidence="3">PYR-GCK</strain>
    </source>
</reference>
<proteinExistence type="predicted"/>
<accession>A4T1Y1</accession>
<dbReference type="EMBL" id="CP000656">
    <property type="protein sequence ID" value="ABP45324.1"/>
    <property type="molecule type" value="Genomic_DNA"/>
</dbReference>
<feature type="region of interest" description="Disordered" evidence="1">
    <location>
        <begin position="1"/>
        <end position="22"/>
    </location>
</feature>
<evidence type="ECO:0000256" key="1">
    <source>
        <dbReference type="SAM" id="MobiDB-lite"/>
    </source>
</evidence>
<name>A4T1Y1_MYCGI</name>
<dbReference type="eggNOG" id="COG2608">
    <property type="taxonomic scope" value="Bacteria"/>
</dbReference>
<dbReference type="AlphaFoldDB" id="A4T1Y1"/>
<dbReference type="GO" id="GO:0046872">
    <property type="term" value="F:metal ion binding"/>
    <property type="evidence" value="ECO:0007669"/>
    <property type="project" value="InterPro"/>
</dbReference>
<feature type="domain" description="HMA" evidence="2">
    <location>
        <begin position="47"/>
        <end position="112"/>
    </location>
</feature>
<dbReference type="InterPro" id="IPR036163">
    <property type="entry name" value="HMA_dom_sf"/>
</dbReference>
<protein>
    <submittedName>
        <fullName evidence="3">Heavy metal transport/detoxification protein</fullName>
    </submittedName>
</protein>
<dbReference type="InterPro" id="IPR006121">
    <property type="entry name" value="HMA_dom"/>
</dbReference>
<dbReference type="Pfam" id="PF00403">
    <property type="entry name" value="HMA"/>
    <property type="match status" value="1"/>
</dbReference>
<sequence>MPRPASTRHQQEPEEPTLAPYPRGVYLDVRIPGRGTTESEDGSSVMSTITYAVTGMTCGHCELSVREEVSGVAGVQDVEVSATAGTLIVTSSGPVDDAQILRAVDEAGYSAVRVV</sequence>
<dbReference type="PROSITE" id="PS50846">
    <property type="entry name" value="HMA_2"/>
    <property type="match status" value="1"/>
</dbReference>
<dbReference type="STRING" id="350054.Mflv_2847"/>